<dbReference type="InterPro" id="IPR008183">
    <property type="entry name" value="Aldose_1/G6P_1-epimerase"/>
</dbReference>
<dbReference type="GO" id="GO:0005975">
    <property type="term" value="P:carbohydrate metabolic process"/>
    <property type="evidence" value="ECO:0007669"/>
    <property type="project" value="InterPro"/>
</dbReference>
<dbReference type="InterPro" id="IPR011013">
    <property type="entry name" value="Gal_mutarotase_sf_dom"/>
</dbReference>
<dbReference type="PANTHER" id="PTHR11122">
    <property type="entry name" value="APOSPORY-ASSOCIATED PROTEIN C-RELATED"/>
    <property type="match status" value="1"/>
</dbReference>
<name>A0A926RVV7_9BACI</name>
<dbReference type="SUPFAM" id="SSF74650">
    <property type="entry name" value="Galactose mutarotase-like"/>
    <property type="match status" value="1"/>
</dbReference>
<dbReference type="EMBL" id="JACXAI010000007">
    <property type="protein sequence ID" value="MBD1380118.1"/>
    <property type="molecule type" value="Genomic_DNA"/>
</dbReference>
<dbReference type="RefSeq" id="WP_191157413.1">
    <property type="nucleotide sequence ID" value="NZ_JACXAI010000007.1"/>
</dbReference>
<comment type="caution">
    <text evidence="1">The sequence shown here is derived from an EMBL/GenBank/DDBJ whole genome shotgun (WGS) entry which is preliminary data.</text>
</comment>
<evidence type="ECO:0000313" key="1">
    <source>
        <dbReference type="EMBL" id="MBD1380118.1"/>
    </source>
</evidence>
<dbReference type="InterPro" id="IPR014718">
    <property type="entry name" value="GH-type_carb-bd"/>
</dbReference>
<gene>
    <name evidence="1" type="ORF">IC621_07745</name>
</gene>
<evidence type="ECO:0000313" key="2">
    <source>
        <dbReference type="Proteomes" id="UP000626844"/>
    </source>
</evidence>
<reference evidence="1" key="1">
    <citation type="submission" date="2020-09" db="EMBL/GenBank/DDBJ databases">
        <title>A novel bacterium of genus Bacillus, isolated from South China Sea.</title>
        <authorList>
            <person name="Huang H."/>
            <person name="Mo K."/>
            <person name="Hu Y."/>
        </authorList>
    </citation>
    <scope>NUCLEOTIDE SEQUENCE</scope>
    <source>
        <strain evidence="1">IB182487</strain>
    </source>
</reference>
<accession>A0A926RVV7</accession>
<dbReference type="GO" id="GO:0030246">
    <property type="term" value="F:carbohydrate binding"/>
    <property type="evidence" value="ECO:0007669"/>
    <property type="project" value="InterPro"/>
</dbReference>
<proteinExistence type="predicted"/>
<dbReference type="CDD" id="cd09024">
    <property type="entry name" value="Aldose_epim_lacX"/>
    <property type="match status" value="1"/>
</dbReference>
<dbReference type="InterPro" id="IPR037481">
    <property type="entry name" value="LacX"/>
</dbReference>
<dbReference type="Pfam" id="PF01263">
    <property type="entry name" value="Aldose_epim"/>
    <property type="match status" value="1"/>
</dbReference>
<dbReference type="PANTHER" id="PTHR11122:SF13">
    <property type="entry name" value="GLUCOSE-6-PHOSPHATE 1-EPIMERASE"/>
    <property type="match status" value="1"/>
</dbReference>
<organism evidence="1 2">
    <name type="scientific">Metabacillus arenae</name>
    <dbReference type="NCBI Taxonomy" id="2771434"/>
    <lineage>
        <taxon>Bacteria</taxon>
        <taxon>Bacillati</taxon>
        <taxon>Bacillota</taxon>
        <taxon>Bacilli</taxon>
        <taxon>Bacillales</taxon>
        <taxon>Bacillaceae</taxon>
        <taxon>Metabacillus</taxon>
    </lineage>
</organism>
<keyword evidence="2" id="KW-1185">Reference proteome</keyword>
<dbReference type="Gene3D" id="2.70.98.10">
    <property type="match status" value="1"/>
</dbReference>
<protein>
    <submittedName>
        <fullName evidence="1">Aldose 1-epimerase family protein</fullName>
    </submittedName>
</protein>
<dbReference type="GO" id="GO:0016853">
    <property type="term" value="F:isomerase activity"/>
    <property type="evidence" value="ECO:0007669"/>
    <property type="project" value="InterPro"/>
</dbReference>
<dbReference type="Proteomes" id="UP000626844">
    <property type="component" value="Unassembled WGS sequence"/>
</dbReference>
<dbReference type="AlphaFoldDB" id="A0A926RVV7"/>
<sequence length="290" mass="33201">MIHELENETIILRMKEGGAELTSVMLKSDGTEYIWQGDPAYWGRHAPVLFPIVGRLVNDTYLVDLKSFHLTQHGFARDMMFKVTNKSEKSIRFVLNSTKGTLEHYPFPFELSITYILEDNSVVVIYSVHNIGDKEMFFSVGAHPAFNCPMNSGETFEDYYLEFGEIENLETYILEDGYRQNSKRKIAPPSKTLPLAKSLFKDDAIILEEMKENKISIRSNRHERFVQVEFPDFPFIGIWTPYNKAPFLCIEPWQGLADEIGHPVELSKKKGILPLESGGTYTGKFKITVG</sequence>